<dbReference type="GO" id="GO:0005737">
    <property type="term" value="C:cytoplasm"/>
    <property type="evidence" value="ECO:0007669"/>
    <property type="project" value="TreeGrafter"/>
</dbReference>
<dbReference type="PANTHER" id="PTHR11188:SF17">
    <property type="entry name" value="FI21816P1"/>
    <property type="match status" value="1"/>
</dbReference>
<comment type="caution">
    <text evidence="3">The sequence shown here is derived from an EMBL/GenBank/DDBJ whole genome shotgun (WGS) entry which is preliminary data.</text>
</comment>
<gene>
    <name evidence="3" type="ORF">BSTOLATCC_MIC57132</name>
</gene>
<dbReference type="Gene3D" id="2.60.40.640">
    <property type="match status" value="2"/>
</dbReference>
<evidence type="ECO:0000313" key="3">
    <source>
        <dbReference type="EMBL" id="CAG9332845.1"/>
    </source>
</evidence>
<dbReference type="Proteomes" id="UP001162131">
    <property type="component" value="Unassembled WGS sequence"/>
</dbReference>
<protein>
    <recommendedName>
        <fullName evidence="5">Arrestin C-terminal-like domain-containing protein</fullName>
    </recommendedName>
</protein>
<dbReference type="Pfam" id="PF02752">
    <property type="entry name" value="Arrestin_C"/>
    <property type="match status" value="1"/>
</dbReference>
<dbReference type="InterPro" id="IPR011022">
    <property type="entry name" value="Arrestin_C-like"/>
</dbReference>
<dbReference type="AlphaFoldDB" id="A0AAU9K6Y0"/>
<proteinExistence type="predicted"/>
<dbReference type="InterPro" id="IPR011021">
    <property type="entry name" value="Arrestin-like_N"/>
</dbReference>
<reference evidence="3" key="1">
    <citation type="submission" date="2021-09" db="EMBL/GenBank/DDBJ databases">
        <authorList>
            <consortium name="AG Swart"/>
            <person name="Singh M."/>
            <person name="Singh A."/>
            <person name="Seah K."/>
            <person name="Emmerich C."/>
        </authorList>
    </citation>
    <scope>NUCLEOTIDE SEQUENCE</scope>
    <source>
        <strain evidence="3">ATCC30299</strain>
    </source>
</reference>
<dbReference type="EMBL" id="CAJZBQ010000055">
    <property type="protein sequence ID" value="CAG9332845.1"/>
    <property type="molecule type" value="Genomic_DNA"/>
</dbReference>
<accession>A0AAU9K6Y0</accession>
<dbReference type="PANTHER" id="PTHR11188">
    <property type="entry name" value="ARRESTIN DOMAIN CONTAINING PROTEIN"/>
    <property type="match status" value="1"/>
</dbReference>
<evidence type="ECO:0000259" key="2">
    <source>
        <dbReference type="Pfam" id="PF02752"/>
    </source>
</evidence>
<dbReference type="Pfam" id="PF00339">
    <property type="entry name" value="Arrestin_N"/>
    <property type="match status" value="1"/>
</dbReference>
<keyword evidence="4" id="KW-1185">Reference proteome</keyword>
<dbReference type="GO" id="GO:0015031">
    <property type="term" value="P:protein transport"/>
    <property type="evidence" value="ECO:0007669"/>
    <property type="project" value="TreeGrafter"/>
</dbReference>
<evidence type="ECO:0008006" key="5">
    <source>
        <dbReference type="Google" id="ProtNLM"/>
    </source>
</evidence>
<name>A0AAU9K6Y0_9CILI</name>
<dbReference type="InterPro" id="IPR050357">
    <property type="entry name" value="Arrestin_domain-protein"/>
</dbReference>
<dbReference type="InterPro" id="IPR014752">
    <property type="entry name" value="Arrestin-like_C"/>
</dbReference>
<evidence type="ECO:0000313" key="4">
    <source>
        <dbReference type="Proteomes" id="UP001162131"/>
    </source>
</evidence>
<evidence type="ECO:0000259" key="1">
    <source>
        <dbReference type="Pfam" id="PF00339"/>
    </source>
</evidence>
<sequence>MGGKHSVRSILITADQASSAPGSNITGKIYMKFEKPVRASTLWLKFKGKELVYWSAGSMSAKAKGLTNLINLKAAVMIWENGEIPSGDYEIPYAYTLPENLLNSFHLENPHYSADITYKLKVEIEPEKHKKIKNSVTVEIYNPVQAKEGIAISSNIPVGHCCSTRRFRINAQLDKTAYSPLEKPQVSMEINNSESGANLDWITLSLTRQIILHSNKKHHTFFNEPIASHKVKGCGKGKICEKESALITFLNLEKTQKTLHNAPTIKTGKIECIYKLNLDFTSHDACVKNIGYCEIPIIICPHIMEVPKPAPEAPPEWHPVTYDMQRLSYAYAEAYAPSAPPLEEDE</sequence>
<feature type="domain" description="Arrestin C-terminal-like" evidence="2">
    <location>
        <begin position="167"/>
        <end position="300"/>
    </location>
</feature>
<feature type="domain" description="Arrestin-like N-terminal" evidence="1">
    <location>
        <begin position="20"/>
        <end position="141"/>
    </location>
</feature>
<organism evidence="3 4">
    <name type="scientific">Blepharisma stoltei</name>
    <dbReference type="NCBI Taxonomy" id="1481888"/>
    <lineage>
        <taxon>Eukaryota</taxon>
        <taxon>Sar</taxon>
        <taxon>Alveolata</taxon>
        <taxon>Ciliophora</taxon>
        <taxon>Postciliodesmatophora</taxon>
        <taxon>Heterotrichea</taxon>
        <taxon>Heterotrichida</taxon>
        <taxon>Blepharismidae</taxon>
        <taxon>Blepharisma</taxon>
    </lineage>
</organism>